<comment type="caution">
    <text evidence="2">The sequence shown here is derived from an EMBL/GenBank/DDBJ whole genome shotgun (WGS) entry which is preliminary data.</text>
</comment>
<name>A0A9Q3ZBD6_9ACTN</name>
<keyword evidence="3" id="KW-1185">Reference proteome</keyword>
<dbReference type="EMBL" id="JAJSBI010000037">
    <property type="protein sequence ID" value="MCD9880229.1"/>
    <property type="molecule type" value="Genomic_DNA"/>
</dbReference>
<accession>A0A9Q3ZBD6</accession>
<evidence type="ECO:0000313" key="2">
    <source>
        <dbReference type="EMBL" id="MCD9880229.1"/>
    </source>
</evidence>
<feature type="chain" id="PRO_5040253141" evidence="1">
    <location>
        <begin position="28"/>
        <end position="572"/>
    </location>
</feature>
<keyword evidence="1" id="KW-0732">Signal</keyword>
<evidence type="ECO:0000256" key="1">
    <source>
        <dbReference type="SAM" id="SignalP"/>
    </source>
</evidence>
<dbReference type="Proteomes" id="UP001108029">
    <property type="component" value="Unassembled WGS sequence"/>
</dbReference>
<sequence length="572" mass="61124">MTSQLAARGRRAATLLGALSVLLTVLSGCSTSSPVPQEPELSTAAERAVDAAWVQTGPQSGGYGRGPVSSAPASLYATAWTLRLALDNGELPRGLDRKRCVGWLTQIATSPGTGDPALTQLDNLALAVQGLRSLGATVPTSRIAANTEKLRSGSLYRGSPTTTPNWSDTYTAVHIISQISARIPDEVRDGISNRYARSTDNGWNEDINSSIPVWQSATLILPRADRQKHAKALHDLVDAVWKHGTSGPADGFKIGTLADVRSLALQNGTTVPNIPASWFSSLQDSTGMLALRARYGPDPHTTAKAMELGYRAASSLQRFITAYVLPTGWPSVPRPMPDPQDSYYGLALTRSWGDSAREAALAALTQQWVTHLKGTASATLVKNSSNAFYVAALARLLGVPFPKSLAYRIHAALEEQALKATPTNPLPIYWAARFALLNQHPLKRALRSRIAQLAPRAPVDVASVMAFSEVAKADSDPAMGHTAETLAGQLKLGAAYRSQKSVNQTDLLSTAIGLAAAHATSTERLKSIQSFVSGDRACILPLTTPRNSCDLNTRYLSLAAERDIDYPINPHD</sequence>
<feature type="signal peptide" evidence="1">
    <location>
        <begin position="1"/>
        <end position="27"/>
    </location>
</feature>
<organism evidence="2 3">
    <name type="scientific">Streptomyces guryensis</name>
    <dbReference type="NCBI Taxonomy" id="2886947"/>
    <lineage>
        <taxon>Bacteria</taxon>
        <taxon>Bacillati</taxon>
        <taxon>Actinomycetota</taxon>
        <taxon>Actinomycetes</taxon>
        <taxon>Kitasatosporales</taxon>
        <taxon>Streptomycetaceae</taxon>
        <taxon>Streptomyces</taxon>
    </lineage>
</organism>
<dbReference type="RefSeq" id="WP_232655168.1">
    <property type="nucleotide sequence ID" value="NZ_JAJSBI010000037.1"/>
</dbReference>
<proteinExistence type="predicted"/>
<gene>
    <name evidence="2" type="ORF">LJ657_43105</name>
</gene>
<reference evidence="2" key="1">
    <citation type="submission" date="2021-12" db="EMBL/GenBank/DDBJ databases">
        <authorList>
            <person name="Lee J.-H."/>
            <person name="Kim S.-B."/>
        </authorList>
    </citation>
    <scope>NUCLEOTIDE SEQUENCE</scope>
    <source>
        <strain evidence="2">NR30</strain>
    </source>
</reference>
<protein>
    <submittedName>
        <fullName evidence="2">Uncharacterized protein</fullName>
    </submittedName>
</protein>
<dbReference type="AlphaFoldDB" id="A0A9Q3ZBD6"/>
<evidence type="ECO:0000313" key="3">
    <source>
        <dbReference type="Proteomes" id="UP001108029"/>
    </source>
</evidence>